<protein>
    <recommendedName>
        <fullName evidence="4">Stage II sporulation protein M</fullName>
    </recommendedName>
</protein>
<evidence type="ECO:0008006" key="4">
    <source>
        <dbReference type="Google" id="ProtNLM"/>
    </source>
</evidence>
<evidence type="ECO:0000313" key="2">
    <source>
        <dbReference type="EMBL" id="MBC5996068.1"/>
    </source>
</evidence>
<sequence>MRRTYGRKVYYEELNKKIILIGILFIVFVIVGTCMNKFSPGYEESLNGVVSSIEKYYSSKDSISVKNVILSNLKLDFKFMSLIGILNLLVITFPVSILIFMLKGVSIGYTINSCILLLKLKSIKIVFVVLIKTLAIIPGAIILTLVSMNYLKEFFYEFKNRNKKNIIFLFKRYLLNSIIIIAVSLLLQVLLNFIFINILQFLVR</sequence>
<keyword evidence="1" id="KW-1133">Transmembrane helix</keyword>
<comment type="caution">
    <text evidence="2">The sequence shown here is derived from an EMBL/GenBank/DDBJ whole genome shotgun (WGS) entry which is preliminary data.</text>
</comment>
<keyword evidence="1" id="KW-0812">Transmembrane</keyword>
<organism evidence="2 3">
    <name type="scientific">Romboutsia faecis</name>
    <dbReference type="NCBI Taxonomy" id="2764597"/>
    <lineage>
        <taxon>Bacteria</taxon>
        <taxon>Bacillati</taxon>
        <taxon>Bacillota</taxon>
        <taxon>Clostridia</taxon>
        <taxon>Peptostreptococcales</taxon>
        <taxon>Peptostreptococcaceae</taxon>
        <taxon>Romboutsia</taxon>
    </lineage>
</organism>
<accession>A0ABR7JMX6</accession>
<feature type="transmembrane region" description="Helical" evidence="1">
    <location>
        <begin position="20"/>
        <end position="38"/>
    </location>
</feature>
<keyword evidence="3" id="KW-1185">Reference proteome</keyword>
<dbReference type="RefSeq" id="WP_153924130.1">
    <property type="nucleotide sequence ID" value="NZ_JACRWE010000002.1"/>
</dbReference>
<reference evidence="2 3" key="1">
    <citation type="submission" date="2020-08" db="EMBL/GenBank/DDBJ databases">
        <authorList>
            <person name="Liu C."/>
            <person name="Sun Q."/>
        </authorList>
    </citation>
    <scope>NUCLEOTIDE SEQUENCE [LARGE SCALE GENOMIC DNA]</scope>
    <source>
        <strain evidence="2 3">NSJ-18</strain>
    </source>
</reference>
<gene>
    <name evidence="2" type="ORF">H8923_04785</name>
</gene>
<dbReference type="Proteomes" id="UP000609849">
    <property type="component" value="Unassembled WGS sequence"/>
</dbReference>
<proteinExistence type="predicted"/>
<feature type="transmembrane region" description="Helical" evidence="1">
    <location>
        <begin position="79"/>
        <end position="102"/>
    </location>
</feature>
<evidence type="ECO:0000256" key="1">
    <source>
        <dbReference type="SAM" id="Phobius"/>
    </source>
</evidence>
<evidence type="ECO:0000313" key="3">
    <source>
        <dbReference type="Proteomes" id="UP000609849"/>
    </source>
</evidence>
<feature type="transmembrane region" description="Helical" evidence="1">
    <location>
        <begin position="178"/>
        <end position="203"/>
    </location>
</feature>
<feature type="transmembrane region" description="Helical" evidence="1">
    <location>
        <begin position="123"/>
        <end position="146"/>
    </location>
</feature>
<dbReference type="EMBL" id="JACRWE010000002">
    <property type="protein sequence ID" value="MBC5996068.1"/>
    <property type="molecule type" value="Genomic_DNA"/>
</dbReference>
<keyword evidence="1" id="KW-0472">Membrane</keyword>
<name>A0ABR7JMX6_9FIRM</name>